<protein>
    <recommendedName>
        <fullName evidence="3">VOC domain-containing protein</fullName>
    </recommendedName>
</protein>
<accession>A0ABU6ND73</accession>
<dbReference type="Proteomes" id="UP001330749">
    <property type="component" value="Unassembled WGS sequence"/>
</dbReference>
<name>A0ABU6ND73_9BACI</name>
<dbReference type="InterPro" id="IPR029068">
    <property type="entry name" value="Glyas_Bleomycin-R_OHBP_Dase"/>
</dbReference>
<dbReference type="RefSeq" id="WP_327969288.1">
    <property type="nucleotide sequence ID" value="NZ_JARMQG010000278.1"/>
</dbReference>
<dbReference type="Gene3D" id="3.10.180.10">
    <property type="entry name" value="2,3-Dihydroxybiphenyl 1,2-Dioxygenase, domain 1"/>
    <property type="match status" value="1"/>
</dbReference>
<dbReference type="EMBL" id="JARMQG010000278">
    <property type="protein sequence ID" value="MED3564167.1"/>
    <property type="molecule type" value="Genomic_DNA"/>
</dbReference>
<evidence type="ECO:0000313" key="1">
    <source>
        <dbReference type="EMBL" id="MED3564167.1"/>
    </source>
</evidence>
<evidence type="ECO:0000313" key="2">
    <source>
        <dbReference type="Proteomes" id="UP001330749"/>
    </source>
</evidence>
<sequence length="201" mass="23453">MLFHYHFWTPYLEETEKFYEDNGFYISQRIGKYQGKFQSFNPPLIWDDFRNKNILFRIIEVKKGNGNITFGYGKKIMFDHIGFLVSKEEHDKICDNARVLSWKAEISDRRTFIKTPYEFDIELQTHSDVVDLDDNTGKLEKITIMIKSEGLEKDLTELFGKEVQSVQSVIGEKVTIKEAIIKGFLTMNTVDPNGVNVFNCV</sequence>
<organism evidence="1 2">
    <name type="scientific">Bacillus xiapuensis</name>
    <dbReference type="NCBI Taxonomy" id="2014075"/>
    <lineage>
        <taxon>Bacteria</taxon>
        <taxon>Bacillati</taxon>
        <taxon>Bacillota</taxon>
        <taxon>Bacilli</taxon>
        <taxon>Bacillales</taxon>
        <taxon>Bacillaceae</taxon>
        <taxon>Bacillus</taxon>
    </lineage>
</organism>
<keyword evidence="2" id="KW-1185">Reference proteome</keyword>
<evidence type="ECO:0008006" key="3">
    <source>
        <dbReference type="Google" id="ProtNLM"/>
    </source>
</evidence>
<proteinExistence type="predicted"/>
<gene>
    <name evidence="1" type="ORF">P4447_17245</name>
</gene>
<reference evidence="1 2" key="1">
    <citation type="submission" date="2023-03" db="EMBL/GenBank/DDBJ databases">
        <title>Bacillus Genome Sequencing.</title>
        <authorList>
            <person name="Dunlap C."/>
        </authorList>
    </citation>
    <scope>NUCLEOTIDE SEQUENCE [LARGE SCALE GENOMIC DNA]</scope>
    <source>
        <strain evidence="1 2">B-14544</strain>
    </source>
</reference>
<comment type="caution">
    <text evidence="1">The sequence shown here is derived from an EMBL/GenBank/DDBJ whole genome shotgun (WGS) entry which is preliminary data.</text>
</comment>